<feature type="chain" id="PRO_5038275987" evidence="2">
    <location>
        <begin position="17"/>
        <end position="89"/>
    </location>
</feature>
<evidence type="ECO:0000313" key="3">
    <source>
        <dbReference type="Proteomes" id="UP000887569"/>
    </source>
</evidence>
<name>A0A915A340_PARUN</name>
<sequence>MLFIYTVAFALLVVQTFIIISENRTTADGSTESDDSTKWPDATEVDKKPRNFERSRLAAGSDSTIATRLGSSLLQYMQYSALYANGTRS</sequence>
<evidence type="ECO:0000313" key="5">
    <source>
        <dbReference type="WBParaSite" id="PgE143_g001_t02"/>
    </source>
</evidence>
<dbReference type="WBParaSite" id="PgE143_g001_t01">
    <property type="protein sequence ID" value="PgE143_g001_t01"/>
    <property type="gene ID" value="PgE143_g001"/>
</dbReference>
<proteinExistence type="predicted"/>
<accession>A0A915A340</accession>
<evidence type="ECO:0000256" key="1">
    <source>
        <dbReference type="SAM" id="MobiDB-lite"/>
    </source>
</evidence>
<reference evidence="4 5" key="1">
    <citation type="submission" date="2022-11" db="UniProtKB">
        <authorList>
            <consortium name="WormBaseParasite"/>
        </authorList>
    </citation>
    <scope>IDENTIFICATION</scope>
</reference>
<dbReference type="AlphaFoldDB" id="A0A915A340"/>
<keyword evidence="2" id="KW-0732">Signal</keyword>
<feature type="signal peptide" evidence="2">
    <location>
        <begin position="1"/>
        <end position="16"/>
    </location>
</feature>
<evidence type="ECO:0000256" key="2">
    <source>
        <dbReference type="SAM" id="SignalP"/>
    </source>
</evidence>
<protein>
    <submittedName>
        <fullName evidence="4 5">Uncharacterized protein</fullName>
    </submittedName>
</protein>
<feature type="region of interest" description="Disordered" evidence="1">
    <location>
        <begin position="26"/>
        <end position="45"/>
    </location>
</feature>
<keyword evidence="3" id="KW-1185">Reference proteome</keyword>
<organism evidence="3 5">
    <name type="scientific">Parascaris univalens</name>
    <name type="common">Nematode worm</name>
    <dbReference type="NCBI Taxonomy" id="6257"/>
    <lineage>
        <taxon>Eukaryota</taxon>
        <taxon>Metazoa</taxon>
        <taxon>Ecdysozoa</taxon>
        <taxon>Nematoda</taxon>
        <taxon>Chromadorea</taxon>
        <taxon>Rhabditida</taxon>
        <taxon>Spirurina</taxon>
        <taxon>Ascaridomorpha</taxon>
        <taxon>Ascaridoidea</taxon>
        <taxon>Ascarididae</taxon>
        <taxon>Parascaris</taxon>
    </lineage>
</organism>
<evidence type="ECO:0000313" key="4">
    <source>
        <dbReference type="WBParaSite" id="PgE143_g001_t01"/>
    </source>
</evidence>
<dbReference type="Proteomes" id="UP000887569">
    <property type="component" value="Unplaced"/>
</dbReference>
<dbReference type="WBParaSite" id="PgE143_g001_t02">
    <property type="protein sequence ID" value="PgE143_g001_t02"/>
    <property type="gene ID" value="PgE143_g001"/>
</dbReference>